<dbReference type="EMBL" id="JAWQEG010000955">
    <property type="protein sequence ID" value="KAK3883782.1"/>
    <property type="molecule type" value="Genomic_DNA"/>
</dbReference>
<evidence type="ECO:0000256" key="1">
    <source>
        <dbReference type="ARBA" id="ARBA00008361"/>
    </source>
</evidence>
<dbReference type="Gene3D" id="3.40.50.150">
    <property type="entry name" value="Vaccinia Virus protein VP39"/>
    <property type="match status" value="1"/>
</dbReference>
<dbReference type="Pfam" id="PF22938">
    <property type="entry name" value="Integrase_p58_C"/>
    <property type="match status" value="1"/>
</dbReference>
<dbReference type="AlphaFoldDB" id="A0AAE1FZX2"/>
<dbReference type="CDD" id="cd02440">
    <property type="entry name" value="AdoMet_MTases"/>
    <property type="match status" value="1"/>
</dbReference>
<dbReference type="InterPro" id="IPR029063">
    <property type="entry name" value="SAM-dependent_MTases_sf"/>
</dbReference>
<proteinExistence type="inferred from homology"/>
<evidence type="ECO:0000313" key="6">
    <source>
        <dbReference type="EMBL" id="KAK3883782.1"/>
    </source>
</evidence>
<evidence type="ECO:0008006" key="8">
    <source>
        <dbReference type="Google" id="ProtNLM"/>
    </source>
</evidence>
<evidence type="ECO:0000259" key="5">
    <source>
        <dbReference type="Pfam" id="PF22938"/>
    </source>
</evidence>
<dbReference type="PANTHER" id="PTHR44942">
    <property type="entry name" value="METHYLTRANSF_11 DOMAIN-CONTAINING PROTEIN"/>
    <property type="match status" value="1"/>
</dbReference>
<evidence type="ECO:0000256" key="3">
    <source>
        <dbReference type="ARBA" id="ARBA00022679"/>
    </source>
</evidence>
<organism evidence="6 7">
    <name type="scientific">Petrolisthes cinctipes</name>
    <name type="common">Flat porcelain crab</name>
    <dbReference type="NCBI Taxonomy" id="88211"/>
    <lineage>
        <taxon>Eukaryota</taxon>
        <taxon>Metazoa</taxon>
        <taxon>Ecdysozoa</taxon>
        <taxon>Arthropoda</taxon>
        <taxon>Crustacea</taxon>
        <taxon>Multicrustacea</taxon>
        <taxon>Malacostraca</taxon>
        <taxon>Eumalacostraca</taxon>
        <taxon>Eucarida</taxon>
        <taxon>Decapoda</taxon>
        <taxon>Pleocyemata</taxon>
        <taxon>Anomura</taxon>
        <taxon>Galatheoidea</taxon>
        <taxon>Porcellanidae</taxon>
        <taxon>Petrolisthes</taxon>
    </lineage>
</organism>
<dbReference type="Pfam" id="PF08241">
    <property type="entry name" value="Methyltransf_11"/>
    <property type="match status" value="1"/>
</dbReference>
<evidence type="ECO:0000259" key="4">
    <source>
        <dbReference type="Pfam" id="PF08241"/>
    </source>
</evidence>
<feature type="domain" description="Methyltransferase type 11" evidence="4">
    <location>
        <begin position="226"/>
        <end position="318"/>
    </location>
</feature>
<dbReference type="Proteomes" id="UP001286313">
    <property type="component" value="Unassembled WGS sequence"/>
</dbReference>
<evidence type="ECO:0000256" key="2">
    <source>
        <dbReference type="ARBA" id="ARBA00022603"/>
    </source>
</evidence>
<comment type="similarity">
    <text evidence="1">Belongs to the methyltransferase superfamily.</text>
</comment>
<dbReference type="GO" id="GO:0008757">
    <property type="term" value="F:S-adenosylmethionine-dependent methyltransferase activity"/>
    <property type="evidence" value="ECO:0007669"/>
    <property type="project" value="InterPro"/>
</dbReference>
<protein>
    <recommendedName>
        <fullName evidence="8">Methyltransferase type 11 domain-containing protein</fullName>
    </recommendedName>
</protein>
<feature type="domain" description="Integrase p58-like C-terminal" evidence="5">
    <location>
        <begin position="44"/>
        <end position="78"/>
    </location>
</feature>
<gene>
    <name evidence="6" type="ORF">Pcinc_011907</name>
</gene>
<reference evidence="6" key="1">
    <citation type="submission" date="2023-10" db="EMBL/GenBank/DDBJ databases">
        <title>Genome assemblies of two species of porcelain crab, Petrolisthes cinctipes and Petrolisthes manimaculis (Anomura: Porcellanidae).</title>
        <authorList>
            <person name="Angst P."/>
        </authorList>
    </citation>
    <scope>NUCLEOTIDE SEQUENCE</scope>
    <source>
        <strain evidence="6">PB745_01</strain>
        <tissue evidence="6">Gill</tissue>
    </source>
</reference>
<dbReference type="InterPro" id="IPR013216">
    <property type="entry name" value="Methyltransf_11"/>
</dbReference>
<dbReference type="GO" id="GO:0032259">
    <property type="term" value="P:methylation"/>
    <property type="evidence" value="ECO:0007669"/>
    <property type="project" value="UniProtKB-KW"/>
</dbReference>
<comment type="caution">
    <text evidence="6">The sequence shown here is derived from an EMBL/GenBank/DDBJ whole genome shotgun (WGS) entry which is preliminary data.</text>
</comment>
<keyword evidence="2" id="KW-0489">Methyltransferase</keyword>
<accession>A0AAE1FZX2</accession>
<keyword evidence="7" id="KW-1185">Reference proteome</keyword>
<dbReference type="InterPro" id="IPR051052">
    <property type="entry name" value="Diverse_substrate_MTase"/>
</dbReference>
<dbReference type="InterPro" id="IPR054465">
    <property type="entry name" value="Integrase_p58-like_C"/>
</dbReference>
<evidence type="ECO:0000313" key="7">
    <source>
        <dbReference type="Proteomes" id="UP001286313"/>
    </source>
</evidence>
<sequence>MSRTQSKMKSHYDVKSQHRVFAPGQKVLLFLPVQGNPLASKFSGPYVISHKVTDLNYVVHTPDRRKNCQLVHINQIKPYFERQLEEDQNTTFVNDERPVNILNKVSVDRVHHEVEDSCVAERVYIPSPRGNPSNSHILSNFNEYLSEWHHTVLRQQTNKVMADSKLNIGDVKKDFSNPEIVKRYVQYRPSPPSSIVSSVLHFHRQQQQQEHGVKDIKGEGDSSLCVDVGCGSGQNTQLYADHFKHVVGVDVSLDQLDAARVRNTRTNVSYRQGRGEDLPLEDESVDLITCCSSLHWFNIPAFFNEVKRVMKPGGVLACYWYRLPECHYGSHSFNDVIEEVWESWREYWPPCHQFIMKDDIQLPHLYPDQVTVRLSERKFVLEREGYLDDFLGFLHSTAVFQNLELDKGTQEAQHSLDELRQRLVSKMGRGNEADKVMLKYYYALRMWRKPSH</sequence>
<keyword evidence="3" id="KW-0808">Transferase</keyword>
<dbReference type="SUPFAM" id="SSF53335">
    <property type="entry name" value="S-adenosyl-L-methionine-dependent methyltransferases"/>
    <property type="match status" value="1"/>
</dbReference>
<dbReference type="PANTHER" id="PTHR44942:SF4">
    <property type="entry name" value="METHYLTRANSFERASE TYPE 11 DOMAIN-CONTAINING PROTEIN"/>
    <property type="match status" value="1"/>
</dbReference>
<name>A0AAE1FZX2_PETCI</name>